<accession>A0AAD4KEN9</accession>
<feature type="binding site" evidence="10">
    <location>
        <begin position="643"/>
        <end position="645"/>
    </location>
    <ligand>
        <name>substrate</name>
    </ligand>
</feature>
<dbReference type="GO" id="GO:0030366">
    <property type="term" value="F:molybdopterin synthase activity"/>
    <property type="evidence" value="ECO:0007669"/>
    <property type="project" value="UniProtKB-UniRule"/>
</dbReference>
<dbReference type="PANTHER" id="PTHR46471">
    <property type="entry name" value="CHITIN DEACETYLASE"/>
    <property type="match status" value="1"/>
</dbReference>
<dbReference type="InterPro" id="IPR028888">
    <property type="entry name" value="MOCS2B_euk"/>
</dbReference>
<comment type="cofactor">
    <cofactor evidence="1">
        <name>Co(2+)</name>
        <dbReference type="ChEBI" id="CHEBI:48828"/>
    </cofactor>
</comment>
<evidence type="ECO:0000256" key="6">
    <source>
        <dbReference type="ARBA" id="ARBA00022801"/>
    </source>
</evidence>
<keyword evidence="15" id="KW-1185">Reference proteome</keyword>
<comment type="subcellular location">
    <subcellularLocation>
        <location evidence="10">Cytoplasm</location>
    </subcellularLocation>
</comment>
<feature type="binding site" evidence="10">
    <location>
        <begin position="620"/>
        <end position="621"/>
    </location>
    <ligand>
        <name>substrate</name>
    </ligand>
</feature>
<evidence type="ECO:0000256" key="9">
    <source>
        <dbReference type="ARBA" id="ARBA00023285"/>
    </source>
</evidence>
<dbReference type="EC" id="2.8.1.12" evidence="10"/>
<evidence type="ECO:0000256" key="8">
    <source>
        <dbReference type="ARBA" id="ARBA00023277"/>
    </source>
</evidence>
<feature type="domain" description="NodB homology" evidence="13">
    <location>
        <begin position="207"/>
        <end position="394"/>
    </location>
</feature>
<proteinExistence type="inferred from homology"/>
<keyword evidence="8" id="KW-0119">Carbohydrate metabolism</keyword>
<feature type="compositionally biased region" description="Polar residues" evidence="11">
    <location>
        <begin position="499"/>
        <end position="511"/>
    </location>
</feature>
<dbReference type="SUPFAM" id="SSF54690">
    <property type="entry name" value="Molybdopterin synthase subunit MoaE"/>
    <property type="match status" value="1"/>
</dbReference>
<evidence type="ECO:0000313" key="14">
    <source>
        <dbReference type="EMBL" id="KAH8690539.1"/>
    </source>
</evidence>
<gene>
    <name evidence="10" type="primary">cnxH</name>
    <name evidence="14" type="ORF">BGW36DRAFT_439694</name>
</gene>
<evidence type="ECO:0000256" key="12">
    <source>
        <dbReference type="SAM" id="SignalP"/>
    </source>
</evidence>
<dbReference type="Gene3D" id="3.90.1170.40">
    <property type="entry name" value="Molybdopterin biosynthesis MoaE subunit"/>
    <property type="match status" value="1"/>
</dbReference>
<feature type="compositionally biased region" description="Low complexity" evidence="11">
    <location>
        <begin position="483"/>
        <end position="498"/>
    </location>
</feature>
<evidence type="ECO:0000259" key="13">
    <source>
        <dbReference type="PROSITE" id="PS51677"/>
    </source>
</evidence>
<dbReference type="GO" id="GO:0046872">
    <property type="term" value="F:metal ion binding"/>
    <property type="evidence" value="ECO:0007669"/>
    <property type="project" value="UniProtKB-KW"/>
</dbReference>
<keyword evidence="7 10" id="KW-0501">Molybdenum cofactor biosynthesis</keyword>
<dbReference type="GO" id="GO:0006777">
    <property type="term" value="P:Mo-molybdopterin cofactor biosynthetic process"/>
    <property type="evidence" value="ECO:0007669"/>
    <property type="project" value="UniProtKB-UniRule"/>
</dbReference>
<evidence type="ECO:0000256" key="10">
    <source>
        <dbReference type="HAMAP-Rule" id="MF_03052"/>
    </source>
</evidence>
<keyword evidence="4" id="KW-0479">Metal-binding</keyword>
<feature type="region of interest" description="Disordered" evidence="11">
    <location>
        <begin position="483"/>
        <end position="511"/>
    </location>
</feature>
<dbReference type="InterPro" id="IPR036563">
    <property type="entry name" value="MoaE_sf"/>
</dbReference>
<keyword evidence="9" id="KW-0170">Cobalt</keyword>
<evidence type="ECO:0000256" key="4">
    <source>
        <dbReference type="ARBA" id="ARBA00022723"/>
    </source>
</evidence>
<dbReference type="GO" id="GO:0005975">
    <property type="term" value="P:carbohydrate metabolic process"/>
    <property type="evidence" value="ECO:0007669"/>
    <property type="project" value="InterPro"/>
</dbReference>
<dbReference type="CDD" id="cd10917">
    <property type="entry name" value="CE4_NodB_like_6s_7s"/>
    <property type="match status" value="1"/>
</dbReference>
<comment type="subunit">
    <text evidence="10">Heterotetramer; composed of 2 small (MOCS2A) and 2 large (MOCS2B) subunits.</text>
</comment>
<sequence>MGSPSSVVKLTIFLFVAIARGMMPSRIHQNELHIDTFHDSPVNDLGYWHGPGENLMVEYDYDEQDDSFVRLFPSDPDNNYHTQLSDSCVDLTDYNDMYLHLSFSGSKKFSISLYQHNGDCDSHRAPYPGTFDSVEASRYASHGEIYIPLSHFYIDFSRVSSIAFHGFYTREEVVLRSVEIVDDIPEHVRIARKLPTGTMVLTCKRPDSFAFGIDDGDPQLAQEVMRILDDENIKVTFFVVGKGLLDESTNLTNVYAEMLQRGHQVALHSYSHPKMEGLRRVSDIDYQIRDGYYAIKDLLGIHSRYFRPPYGTVGARTRQRLAAFIHNPYIVNWSVDIEDWLWADTDEEERQLEAFRRDIDRGGDIVVMHYLSWSTVQYFKDVIQMARETGKQIMRIDQCMMDPEAPSLPDEEDDWMMRMHTEQVPKRIPSKHENKSISTPLSDCLSGSTPHPFLNLLNCVTNSNISLFKLHPISILTNIYSMSSSTPTDNSTTPQSQPAENTPSHLNPSTYPRTAHLASENIYLELTYSSLDPNQILHQVSSPSAGANVLFLGTTRDTFESRAVSQLSYTSYAPLALKTLTQIAQDAKTEYNLIGISIAHRLGVVPIGEASIAIAVSAAHRGPAWRAGEQVLETCKLRLEVWKREEFVGQRPEEGEWRANKDRDAEGRRMGES</sequence>
<comment type="similarity">
    <text evidence="10">Belongs to the MoaE family. MOCS2B subfamily.</text>
</comment>
<dbReference type="HAMAP" id="MF_03052">
    <property type="entry name" value="MOC2B"/>
    <property type="match status" value="1"/>
</dbReference>
<organism evidence="14 15">
    <name type="scientific">Talaromyces proteolyticus</name>
    <dbReference type="NCBI Taxonomy" id="1131652"/>
    <lineage>
        <taxon>Eukaryota</taxon>
        <taxon>Fungi</taxon>
        <taxon>Dikarya</taxon>
        <taxon>Ascomycota</taxon>
        <taxon>Pezizomycotina</taxon>
        <taxon>Eurotiomycetes</taxon>
        <taxon>Eurotiomycetidae</taxon>
        <taxon>Eurotiales</taxon>
        <taxon>Trichocomaceae</taxon>
        <taxon>Talaromyces</taxon>
        <taxon>Talaromyces sect. Bacilispori</taxon>
    </lineage>
</organism>
<feature type="binding site" evidence="10">
    <location>
        <position position="636"/>
    </location>
    <ligand>
        <name>substrate</name>
    </ligand>
</feature>
<evidence type="ECO:0000313" key="15">
    <source>
        <dbReference type="Proteomes" id="UP001201262"/>
    </source>
</evidence>
<feature type="region of interest" description="Disordered" evidence="11">
    <location>
        <begin position="649"/>
        <end position="673"/>
    </location>
</feature>
<keyword evidence="6" id="KW-0378">Hydrolase</keyword>
<dbReference type="Gene3D" id="3.20.20.370">
    <property type="entry name" value="Glycoside hydrolase/deacetylase"/>
    <property type="match status" value="1"/>
</dbReference>
<protein>
    <recommendedName>
        <fullName evidence="10">Molybdopterin synthase catalytic subunit</fullName>
        <ecNumber evidence="10">2.8.1.12</ecNumber>
    </recommendedName>
    <alternativeName>
        <fullName evidence="10">Common component for nitrate reductase and xanthine dehydrogenase protein H</fullName>
    </alternativeName>
    <alternativeName>
        <fullName evidence="10">Molybdenum cofactor synthesis protein 2 large subunit</fullName>
    </alternativeName>
    <alternativeName>
        <fullName evidence="10">Molybdenum cofactor synthesis protein 2B</fullName>
        <shortName evidence="10">MOCS2B</shortName>
    </alternativeName>
</protein>
<evidence type="ECO:0000256" key="2">
    <source>
        <dbReference type="ARBA" id="ARBA00022490"/>
    </source>
</evidence>
<feature type="signal peptide" evidence="12">
    <location>
        <begin position="1"/>
        <end position="21"/>
    </location>
</feature>
<comment type="pathway">
    <text evidence="10">Cofactor biosynthesis; molybdopterin biosynthesis.</text>
</comment>
<dbReference type="GO" id="GO:0016810">
    <property type="term" value="F:hydrolase activity, acting on carbon-nitrogen (but not peptide) bonds"/>
    <property type="evidence" value="ECO:0007669"/>
    <property type="project" value="InterPro"/>
</dbReference>
<dbReference type="InterPro" id="IPR011330">
    <property type="entry name" value="Glyco_hydro/deAcase_b/a-brl"/>
</dbReference>
<feature type="chain" id="PRO_5041977819" description="Molybdopterin synthase catalytic subunit" evidence="12">
    <location>
        <begin position="22"/>
        <end position="673"/>
    </location>
</feature>
<dbReference type="EMBL" id="JAJTJA010000013">
    <property type="protein sequence ID" value="KAH8690539.1"/>
    <property type="molecule type" value="Genomic_DNA"/>
</dbReference>
<dbReference type="Proteomes" id="UP001201262">
    <property type="component" value="Unassembled WGS sequence"/>
</dbReference>
<dbReference type="InterPro" id="IPR002509">
    <property type="entry name" value="NODB_dom"/>
</dbReference>
<dbReference type="GO" id="GO:1990140">
    <property type="term" value="C:molybdopterin synthase complex"/>
    <property type="evidence" value="ECO:0007669"/>
    <property type="project" value="UniProtKB-UniRule"/>
</dbReference>
<keyword evidence="5 12" id="KW-0732">Signal</keyword>
<comment type="function">
    <text evidence="10">Catalytic subunit of the molybdopterin synthase complex, a complex that catalyzes the conversion of precursor Z into molybdopterin. Acts by mediating the incorporation of 2 sulfur atoms from thiocarboxylated MOCS2A into precursor Z to generate a dithiolene group.</text>
</comment>
<dbReference type="InterPro" id="IPR003448">
    <property type="entry name" value="Mopterin_biosynth_MoaE"/>
</dbReference>
<evidence type="ECO:0000256" key="1">
    <source>
        <dbReference type="ARBA" id="ARBA00001941"/>
    </source>
</evidence>
<evidence type="ECO:0000256" key="5">
    <source>
        <dbReference type="ARBA" id="ARBA00022729"/>
    </source>
</evidence>
<evidence type="ECO:0000256" key="7">
    <source>
        <dbReference type="ARBA" id="ARBA00023150"/>
    </source>
</evidence>
<dbReference type="AlphaFoldDB" id="A0AAD4KEN9"/>
<dbReference type="CDD" id="cd00756">
    <property type="entry name" value="MoaE"/>
    <property type="match status" value="1"/>
</dbReference>
<dbReference type="PANTHER" id="PTHR46471:SF6">
    <property type="entry name" value="GLYCOSYL HYDROLASE"/>
    <property type="match status" value="1"/>
</dbReference>
<keyword evidence="2 10" id="KW-0963">Cytoplasm</keyword>
<keyword evidence="3 10" id="KW-0808">Transferase</keyword>
<dbReference type="Pfam" id="PF01522">
    <property type="entry name" value="Polysacc_deac_1"/>
    <property type="match status" value="1"/>
</dbReference>
<comment type="catalytic activity">
    <reaction evidence="10">
        <text>2 [molybdopterin-synthase sulfur-carrier protein]-C-terminal-Gly-aminoethanethioate + cyclic pyranopterin phosphate + H2O = molybdopterin + 2 [molybdopterin-synthase sulfur-carrier protein]-C-terminal Gly-Gly + 2 H(+)</text>
        <dbReference type="Rhea" id="RHEA:26333"/>
        <dbReference type="Rhea" id="RHEA-COMP:12202"/>
        <dbReference type="Rhea" id="RHEA-COMP:19907"/>
        <dbReference type="ChEBI" id="CHEBI:15377"/>
        <dbReference type="ChEBI" id="CHEBI:15378"/>
        <dbReference type="ChEBI" id="CHEBI:58698"/>
        <dbReference type="ChEBI" id="CHEBI:59648"/>
        <dbReference type="ChEBI" id="CHEBI:90778"/>
        <dbReference type="ChEBI" id="CHEBI:232372"/>
        <dbReference type="EC" id="2.8.1.12"/>
    </reaction>
</comment>
<dbReference type="PROSITE" id="PS51677">
    <property type="entry name" value="NODB"/>
    <property type="match status" value="1"/>
</dbReference>
<name>A0AAD4KEN9_9EURO</name>
<comment type="caution">
    <text evidence="14">The sequence shown here is derived from an EMBL/GenBank/DDBJ whole genome shotgun (WGS) entry which is preliminary data.</text>
</comment>
<evidence type="ECO:0000256" key="3">
    <source>
        <dbReference type="ARBA" id="ARBA00022679"/>
    </source>
</evidence>
<evidence type="ECO:0000256" key="11">
    <source>
        <dbReference type="SAM" id="MobiDB-lite"/>
    </source>
</evidence>
<dbReference type="SUPFAM" id="SSF88713">
    <property type="entry name" value="Glycoside hydrolase/deacetylase"/>
    <property type="match status" value="1"/>
</dbReference>
<reference evidence="14" key="1">
    <citation type="submission" date="2021-12" db="EMBL/GenBank/DDBJ databases">
        <title>Convergent genome expansion in fungi linked to evolution of root-endophyte symbiosis.</title>
        <authorList>
            <consortium name="DOE Joint Genome Institute"/>
            <person name="Ke Y.-H."/>
            <person name="Bonito G."/>
            <person name="Liao H.-L."/>
            <person name="Looney B."/>
            <person name="Rojas-Flechas A."/>
            <person name="Nash J."/>
            <person name="Hameed K."/>
            <person name="Schadt C."/>
            <person name="Martin F."/>
            <person name="Crous P.W."/>
            <person name="Miettinen O."/>
            <person name="Magnuson J.K."/>
            <person name="Labbe J."/>
            <person name="Jacobson D."/>
            <person name="Doktycz M.J."/>
            <person name="Veneault-Fourrey C."/>
            <person name="Kuo A."/>
            <person name="Mondo S."/>
            <person name="Calhoun S."/>
            <person name="Riley R."/>
            <person name="Ohm R."/>
            <person name="LaButti K."/>
            <person name="Andreopoulos B."/>
            <person name="Pangilinan J."/>
            <person name="Nolan M."/>
            <person name="Tritt A."/>
            <person name="Clum A."/>
            <person name="Lipzen A."/>
            <person name="Daum C."/>
            <person name="Barry K."/>
            <person name="Grigoriev I.V."/>
            <person name="Vilgalys R."/>
        </authorList>
    </citation>
    <scope>NUCLEOTIDE SEQUENCE</scope>
    <source>
        <strain evidence="14">PMI_201</strain>
    </source>
</reference>
<dbReference type="Pfam" id="PF02391">
    <property type="entry name" value="MoaE"/>
    <property type="match status" value="1"/>
</dbReference>